<organism evidence="2 3">
    <name type="scientific">Actinomadura chokoriensis</name>
    <dbReference type="NCBI Taxonomy" id="454156"/>
    <lineage>
        <taxon>Bacteria</taxon>
        <taxon>Bacillati</taxon>
        <taxon>Actinomycetota</taxon>
        <taxon>Actinomycetes</taxon>
        <taxon>Streptosporangiales</taxon>
        <taxon>Thermomonosporaceae</taxon>
        <taxon>Actinomadura</taxon>
    </lineage>
</organism>
<accession>A0ABV4R3Q8</accession>
<keyword evidence="1" id="KW-0812">Transmembrane</keyword>
<comment type="caution">
    <text evidence="2">The sequence shown here is derived from an EMBL/GenBank/DDBJ whole genome shotgun (WGS) entry which is preliminary data.</text>
</comment>
<keyword evidence="1" id="KW-0472">Membrane</keyword>
<feature type="transmembrane region" description="Helical" evidence="1">
    <location>
        <begin position="42"/>
        <end position="60"/>
    </location>
</feature>
<dbReference type="RefSeq" id="WP_371944247.1">
    <property type="nucleotide sequence ID" value="NZ_JAXCEH010000022.1"/>
</dbReference>
<evidence type="ECO:0008006" key="4">
    <source>
        <dbReference type="Google" id="ProtNLM"/>
    </source>
</evidence>
<dbReference type="Proteomes" id="UP001569904">
    <property type="component" value="Unassembled WGS sequence"/>
</dbReference>
<sequence>MHIPDLDDVFLNALRWFAEYQPFTPAIETLRGLLIGEAIGTSAYQAIAWSAGLTLVGFLWSM</sequence>
<evidence type="ECO:0000313" key="2">
    <source>
        <dbReference type="EMBL" id="MFA1557499.1"/>
    </source>
</evidence>
<evidence type="ECO:0000313" key="3">
    <source>
        <dbReference type="Proteomes" id="UP001569904"/>
    </source>
</evidence>
<proteinExistence type="predicted"/>
<protein>
    <recommendedName>
        <fullName evidence="4">DedA family protein</fullName>
    </recommendedName>
</protein>
<gene>
    <name evidence="2" type="ORF">SM436_27785</name>
</gene>
<dbReference type="EMBL" id="JAXCEH010000022">
    <property type="protein sequence ID" value="MFA1557499.1"/>
    <property type="molecule type" value="Genomic_DNA"/>
</dbReference>
<evidence type="ECO:0000256" key="1">
    <source>
        <dbReference type="SAM" id="Phobius"/>
    </source>
</evidence>
<keyword evidence="3" id="KW-1185">Reference proteome</keyword>
<reference evidence="2 3" key="1">
    <citation type="submission" date="2023-11" db="EMBL/GenBank/DDBJ databases">
        <title>Actinomadura monticuli sp. nov., isolated from volcanic ash.</title>
        <authorList>
            <person name="Lee S.D."/>
            <person name="Yang H."/>
            <person name="Kim I.S."/>
        </authorList>
    </citation>
    <scope>NUCLEOTIDE SEQUENCE [LARGE SCALE GENOMIC DNA]</scope>
    <source>
        <strain evidence="2 3">DSM 45346</strain>
    </source>
</reference>
<keyword evidence="1" id="KW-1133">Transmembrane helix</keyword>
<name>A0ABV4R3Q8_9ACTN</name>